<dbReference type="Pfam" id="PF00535">
    <property type="entry name" value="Glycos_transf_2"/>
    <property type="match status" value="1"/>
</dbReference>
<dbReference type="InterPro" id="IPR029044">
    <property type="entry name" value="Nucleotide-diphossugar_trans"/>
</dbReference>
<dbReference type="SUPFAM" id="SSF53448">
    <property type="entry name" value="Nucleotide-diphospho-sugar transferases"/>
    <property type="match status" value="1"/>
</dbReference>
<dbReference type="PANTHER" id="PTHR22916:SF51">
    <property type="entry name" value="GLYCOSYLTRANSFERASE EPSH-RELATED"/>
    <property type="match status" value="1"/>
</dbReference>
<evidence type="ECO:0000313" key="6">
    <source>
        <dbReference type="EMBL" id="ARO73031.1"/>
    </source>
</evidence>
<organism evidence="6">
    <name type="scientific">Escherichia albertii</name>
    <dbReference type="NCBI Taxonomy" id="208962"/>
    <lineage>
        <taxon>Bacteria</taxon>
        <taxon>Pseudomonadati</taxon>
        <taxon>Pseudomonadota</taxon>
        <taxon>Gammaproteobacteria</taxon>
        <taxon>Enterobacterales</taxon>
        <taxon>Enterobacteriaceae</taxon>
        <taxon>Escherichia</taxon>
    </lineage>
</organism>
<dbReference type="PANTHER" id="PTHR22916">
    <property type="entry name" value="GLYCOSYLTRANSFERASE"/>
    <property type="match status" value="1"/>
</dbReference>
<keyword evidence="2 6" id="KW-0808">Transferase</keyword>
<dbReference type="InterPro" id="IPR001173">
    <property type="entry name" value="Glyco_trans_2-like"/>
</dbReference>
<feature type="domain" description="Glycosyltransferase 2-like" evidence="3">
    <location>
        <begin position="19"/>
        <end position="181"/>
    </location>
</feature>
<evidence type="ECO:0000313" key="4">
    <source>
        <dbReference type="EMBL" id="ARO72767.1"/>
    </source>
</evidence>
<proteinExistence type="predicted"/>
<dbReference type="EMBL" id="KY574550">
    <property type="protein sequence ID" value="ARO72767.1"/>
    <property type="molecule type" value="Genomic_DNA"/>
</dbReference>
<dbReference type="Gene3D" id="3.90.550.10">
    <property type="entry name" value="Spore Coat Polysaccharide Biosynthesis Protein SpsA, Chain A"/>
    <property type="match status" value="1"/>
</dbReference>
<reference evidence="6" key="1">
    <citation type="journal article" date="2017" name="Carbohydr. Res.">
        <title>Structure and gene cluster of the O-antigen of Escherichia albertii O1 resembling the O-antigen of Pseudomonas aeruginosa O5.</title>
        <authorList>
            <person name="Zheng H."/>
            <person name="Shashkov A.S."/>
            <person name="Xiong Y."/>
            <person name="Naumenko O.I."/>
            <person name="Wang H."/>
            <person name="Senchenkova S.N."/>
            <person name="Wang J."/>
            <person name="Knirel Y.A."/>
        </authorList>
    </citation>
    <scope>NUCLEOTIDE SEQUENCE</scope>
    <source>
        <strain evidence="4">BBVY01.1_seq</strain>
        <strain evidence="5">BBWB01.1_seq</strain>
        <strain evidence="6">SP140619</strain>
        <strain evidence="7">SP150036</strain>
    </source>
</reference>
<keyword evidence="1" id="KW-0328">Glycosyltransferase</keyword>
<dbReference type="EMBL" id="KY574551">
    <property type="protein sequence ID" value="ARO72777.1"/>
    <property type="molecule type" value="Genomic_DNA"/>
</dbReference>
<dbReference type="AlphaFoldDB" id="A0A288W552"/>
<accession>A0A288W552</accession>
<evidence type="ECO:0000259" key="3">
    <source>
        <dbReference type="Pfam" id="PF00535"/>
    </source>
</evidence>
<protein>
    <submittedName>
        <fullName evidence="6">Glycosyl transferase</fullName>
    </submittedName>
</protein>
<dbReference type="EMBL" id="KY574567">
    <property type="protein sequence ID" value="ARO73031.1"/>
    <property type="molecule type" value="Genomic_DNA"/>
</dbReference>
<dbReference type="EMBL" id="KY574588">
    <property type="protein sequence ID" value="ARO73360.1"/>
    <property type="molecule type" value="Genomic_DNA"/>
</dbReference>
<sequence length="344" mass="40337">MNSVNACLDKCINAELLLSIIVPVFNVQDYVEQCLLSIVDKRENDELSKVEIIVIDDGSTDNSRSVIEKLISKFPVIKLFTKQNGGLSDARNFGLNRASGKYIAFIDSDDIVDNEFIKIVLKCIENYSFDVLSFDFEKFYTKPRKNKNTKLDELSIKNVGLDFYEDKAIFAWNKIYNRELFIDEKFIKGLYYEDVALIPILLSNAKKRIHLFQTCYYYRQRFGSITFCKDNKYLDILKGLKFVRSKSKNEYIDSFTINQFFTLCLVSLRLPTMDYYSNMSMIIQYYMSNFEINTLNPKFKFKHFPFWVLKKFGENAIHILFLLKPIVLLHQALKITWGKKNAKI</sequence>
<evidence type="ECO:0000256" key="2">
    <source>
        <dbReference type="ARBA" id="ARBA00022679"/>
    </source>
</evidence>
<evidence type="ECO:0000256" key="1">
    <source>
        <dbReference type="ARBA" id="ARBA00022676"/>
    </source>
</evidence>
<dbReference type="RefSeq" id="WP_059239637.1">
    <property type="nucleotide sequence ID" value="NZ_BBVY01000001.1"/>
</dbReference>
<evidence type="ECO:0000313" key="7">
    <source>
        <dbReference type="EMBL" id="ARO73360.1"/>
    </source>
</evidence>
<dbReference type="GO" id="GO:0016758">
    <property type="term" value="F:hexosyltransferase activity"/>
    <property type="evidence" value="ECO:0007669"/>
    <property type="project" value="UniProtKB-ARBA"/>
</dbReference>
<evidence type="ECO:0000313" key="5">
    <source>
        <dbReference type="EMBL" id="ARO72777.1"/>
    </source>
</evidence>
<dbReference type="CDD" id="cd00761">
    <property type="entry name" value="Glyco_tranf_GTA_type"/>
    <property type="match status" value="1"/>
</dbReference>
<name>A0A288W552_ESCAL</name>